<evidence type="ECO:0000313" key="3">
    <source>
        <dbReference type="Proteomes" id="UP000683360"/>
    </source>
</evidence>
<dbReference type="PANTHER" id="PTHR46880:SF9">
    <property type="entry name" value="ZINC FINGER PROTEIN 862"/>
    <property type="match status" value="1"/>
</dbReference>
<dbReference type="PANTHER" id="PTHR46880">
    <property type="entry name" value="RAS-ASSOCIATING DOMAIN-CONTAINING PROTEIN"/>
    <property type="match status" value="1"/>
</dbReference>
<keyword evidence="3" id="KW-1185">Reference proteome</keyword>
<evidence type="ECO:0008006" key="4">
    <source>
        <dbReference type="Google" id="ProtNLM"/>
    </source>
</evidence>
<evidence type="ECO:0000313" key="2">
    <source>
        <dbReference type="EMBL" id="CAG2187082.1"/>
    </source>
</evidence>
<proteinExistence type="predicted"/>
<comment type="caution">
    <text evidence="2">The sequence shown here is derived from an EMBL/GenBank/DDBJ whole genome shotgun (WGS) entry which is preliminary data.</text>
</comment>
<evidence type="ECO:0000256" key="1">
    <source>
        <dbReference type="SAM" id="MobiDB-lite"/>
    </source>
</evidence>
<dbReference type="InterPro" id="IPR040521">
    <property type="entry name" value="KDZ"/>
</dbReference>
<protein>
    <recommendedName>
        <fullName evidence="4">DUF4371 domain-containing protein</fullName>
    </recommendedName>
</protein>
<name>A0A8S3PTH4_MYTED</name>
<sequence>MSGQKGDVKSDASCTSFTETQLFRPARSGTTGRTRSKQQVRTWTGQFVCNATRTPSSSEKISLQSAGLGHKKIQFRLDDNEEEVYKILSTEEKGFPQLYNIGSFELLHCTINCRELQRPNCKWVVESLQQIIGSQAKIYIRPIQRNLKIIYGTRRTDGIGLTDGERIERLWSYLGGFANISKEMSPENRCDLLTDALTHYGRKIRDKQDVRGAVSDSVSDALTKHCFDMDMGEIRNLIGAVLCPPNKMQGTGSMKNFFDNPENCPQWWKDTSVPFASLNHPKNGQKRATISQVYELMESMQDYYQIAPEPPAKKNRISYRSRFHLPSIPASFSPTITSTTSGISSIPVPCPSPSSSAPPCGTSSSVPPSSASFSSAPPCGIYCSSAPTGFHHRSKTNTALRRRLWTRETPSYIGESVNDEALDKAKGLDVGETYLNDKKAREFVHHIANVSRSDVNELLDASKFISVTCDGTSDFMGDEYESLYVRTSISGKVTDSFFCLRAAESACALDIVSFIKATFDREDRTCKRSGVAAHLREENPEIIIIHCLAHRLELAFKDAIKQIGNKTI</sequence>
<feature type="region of interest" description="Disordered" evidence="1">
    <location>
        <begin position="343"/>
        <end position="369"/>
    </location>
</feature>
<dbReference type="AlphaFoldDB" id="A0A8S3PTH4"/>
<gene>
    <name evidence="2" type="ORF">MEDL_2581</name>
</gene>
<dbReference type="EMBL" id="CAJPWZ010000154">
    <property type="protein sequence ID" value="CAG2187082.1"/>
    <property type="molecule type" value="Genomic_DNA"/>
</dbReference>
<dbReference type="Pfam" id="PF18758">
    <property type="entry name" value="KDZ"/>
    <property type="match status" value="1"/>
</dbReference>
<reference evidence="2" key="1">
    <citation type="submission" date="2021-03" db="EMBL/GenBank/DDBJ databases">
        <authorList>
            <person name="Bekaert M."/>
        </authorList>
    </citation>
    <scope>NUCLEOTIDE SEQUENCE</scope>
</reference>
<dbReference type="Proteomes" id="UP000683360">
    <property type="component" value="Unassembled WGS sequence"/>
</dbReference>
<accession>A0A8S3PTH4</accession>
<dbReference type="OrthoDB" id="10051404at2759"/>
<organism evidence="2 3">
    <name type="scientific">Mytilus edulis</name>
    <name type="common">Blue mussel</name>
    <dbReference type="NCBI Taxonomy" id="6550"/>
    <lineage>
        <taxon>Eukaryota</taxon>
        <taxon>Metazoa</taxon>
        <taxon>Spiralia</taxon>
        <taxon>Lophotrochozoa</taxon>
        <taxon>Mollusca</taxon>
        <taxon>Bivalvia</taxon>
        <taxon>Autobranchia</taxon>
        <taxon>Pteriomorphia</taxon>
        <taxon>Mytilida</taxon>
        <taxon>Mytiloidea</taxon>
        <taxon>Mytilidae</taxon>
        <taxon>Mytilinae</taxon>
        <taxon>Mytilus</taxon>
    </lineage>
</organism>